<keyword evidence="7" id="KW-1278">Translocase</keyword>
<evidence type="ECO:0000256" key="8">
    <source>
        <dbReference type="ARBA" id="ARBA00023136"/>
    </source>
</evidence>
<evidence type="ECO:0000256" key="2">
    <source>
        <dbReference type="ARBA" id="ARBA00022475"/>
    </source>
</evidence>
<protein>
    <submittedName>
        <fullName evidence="10">Sugar ABC transporter ATP-binding protein</fullName>
    </submittedName>
</protein>
<accession>A0A930UYJ2</accession>
<evidence type="ECO:0000256" key="5">
    <source>
        <dbReference type="ARBA" id="ARBA00022741"/>
    </source>
</evidence>
<dbReference type="PANTHER" id="PTHR43790:SF3">
    <property type="entry name" value="D-ALLOSE IMPORT ATP-BINDING PROTEIN ALSA-RELATED"/>
    <property type="match status" value="1"/>
</dbReference>
<sequence>MEPTVSVVGLGKTFPGVRALHEVSITFEPGTTHALVGENGAGKSSLIRCLAGAQRPDEGAISIDGREVRFHSPLDSTKHGLAFIHQEPNLVDDLTVAENVLLGSRDALRLRYLVDRKAMRRRYAELVEPLGLDVRPHTMVSELGVADQTLVAVARALHRKAHFLVFDEPTAALSDRESESLFDIIGELSKAGKTIVYVSHRLHEVFRLSDTVSVLRDGELVTTLPTADLPDRQALVGLILGRAGQSAGATERAEVDIVEGGEPLLEATSVSDGGRVKDVSLRLMPGRITGLAGLVGAGRSELAAVLCGAARATAGEVRLFGKRVAFRSPRAAIKAGVALVPEDRRHLGMLRELDVRENLTMPFLSRFNVAPAVPVINGVRERRWAAGAVDRLSIKISGLNQPIALLSGGNQQKVIVSRWVGAGAKVFVFDEPTQGVDVGARAEIYAVMRELAADGAAVLMISSDVEEVVAQSDEVLVMREGRLVAHLEDATEAAVLDAFYAPDEKPPPAA</sequence>
<evidence type="ECO:0000259" key="9">
    <source>
        <dbReference type="PROSITE" id="PS50893"/>
    </source>
</evidence>
<evidence type="ECO:0000313" key="10">
    <source>
        <dbReference type="EMBL" id="MBF4160754.1"/>
    </source>
</evidence>
<organism evidence="10 11">
    <name type="scientific">Nocardioides acrostichi</name>
    <dbReference type="NCBI Taxonomy" id="2784339"/>
    <lineage>
        <taxon>Bacteria</taxon>
        <taxon>Bacillati</taxon>
        <taxon>Actinomycetota</taxon>
        <taxon>Actinomycetes</taxon>
        <taxon>Propionibacteriales</taxon>
        <taxon>Nocardioidaceae</taxon>
        <taxon>Nocardioides</taxon>
    </lineage>
</organism>
<keyword evidence="3" id="KW-0762">Sugar transport</keyword>
<evidence type="ECO:0000256" key="4">
    <source>
        <dbReference type="ARBA" id="ARBA00022737"/>
    </source>
</evidence>
<dbReference type="PROSITE" id="PS50893">
    <property type="entry name" value="ABC_TRANSPORTER_2"/>
    <property type="match status" value="2"/>
</dbReference>
<dbReference type="SUPFAM" id="SSF52540">
    <property type="entry name" value="P-loop containing nucleoside triphosphate hydrolases"/>
    <property type="match status" value="2"/>
</dbReference>
<evidence type="ECO:0000256" key="6">
    <source>
        <dbReference type="ARBA" id="ARBA00022840"/>
    </source>
</evidence>
<dbReference type="InterPro" id="IPR003439">
    <property type="entry name" value="ABC_transporter-like_ATP-bd"/>
</dbReference>
<keyword evidence="6 10" id="KW-0067">ATP-binding</keyword>
<comment type="caution">
    <text evidence="10">The sequence shown here is derived from an EMBL/GenBank/DDBJ whole genome shotgun (WGS) entry which is preliminary data.</text>
</comment>
<keyword evidence="1" id="KW-0813">Transport</keyword>
<evidence type="ECO:0000313" key="11">
    <source>
        <dbReference type="Proteomes" id="UP000656804"/>
    </source>
</evidence>
<dbReference type="AlphaFoldDB" id="A0A930UYJ2"/>
<dbReference type="CDD" id="cd03215">
    <property type="entry name" value="ABC_Carb_Monos_II"/>
    <property type="match status" value="1"/>
</dbReference>
<dbReference type="CDD" id="cd03216">
    <property type="entry name" value="ABC_Carb_Monos_I"/>
    <property type="match status" value="1"/>
</dbReference>
<keyword evidence="4" id="KW-0677">Repeat</keyword>
<name>A0A930UYJ2_9ACTN</name>
<proteinExistence type="predicted"/>
<feature type="domain" description="ABC transporter" evidence="9">
    <location>
        <begin position="252"/>
        <end position="505"/>
    </location>
</feature>
<dbReference type="Proteomes" id="UP000656804">
    <property type="component" value="Unassembled WGS sequence"/>
</dbReference>
<dbReference type="Pfam" id="PF00005">
    <property type="entry name" value="ABC_tran"/>
    <property type="match status" value="2"/>
</dbReference>
<reference evidence="10" key="1">
    <citation type="submission" date="2020-11" db="EMBL/GenBank/DDBJ databases">
        <title>Nocardioides sp. CBS4Y-1, whole genome shotgun sequence.</title>
        <authorList>
            <person name="Tuo L."/>
        </authorList>
    </citation>
    <scope>NUCLEOTIDE SEQUENCE</scope>
    <source>
        <strain evidence="10">CBS4Y-1</strain>
    </source>
</reference>
<keyword evidence="11" id="KW-1185">Reference proteome</keyword>
<dbReference type="RefSeq" id="WP_194501935.1">
    <property type="nucleotide sequence ID" value="NZ_JADIVZ010000001.1"/>
</dbReference>
<dbReference type="GO" id="GO:0005524">
    <property type="term" value="F:ATP binding"/>
    <property type="evidence" value="ECO:0007669"/>
    <property type="project" value="UniProtKB-KW"/>
</dbReference>
<dbReference type="SMART" id="SM00382">
    <property type="entry name" value="AAA"/>
    <property type="match status" value="2"/>
</dbReference>
<evidence type="ECO:0000256" key="1">
    <source>
        <dbReference type="ARBA" id="ARBA00022448"/>
    </source>
</evidence>
<keyword evidence="2" id="KW-1003">Cell membrane</keyword>
<dbReference type="EMBL" id="JADIVZ010000001">
    <property type="protein sequence ID" value="MBF4160754.1"/>
    <property type="molecule type" value="Genomic_DNA"/>
</dbReference>
<dbReference type="PANTHER" id="PTHR43790">
    <property type="entry name" value="CARBOHYDRATE TRANSPORT ATP-BINDING PROTEIN MG119-RELATED"/>
    <property type="match status" value="1"/>
</dbReference>
<keyword evidence="8" id="KW-0472">Membrane</keyword>
<evidence type="ECO:0000256" key="7">
    <source>
        <dbReference type="ARBA" id="ARBA00022967"/>
    </source>
</evidence>
<dbReference type="InterPro" id="IPR050107">
    <property type="entry name" value="ABC_carbohydrate_import_ATPase"/>
</dbReference>
<dbReference type="PROSITE" id="PS00211">
    <property type="entry name" value="ABC_TRANSPORTER_1"/>
    <property type="match status" value="1"/>
</dbReference>
<keyword evidence="5" id="KW-0547">Nucleotide-binding</keyword>
<dbReference type="InterPro" id="IPR027417">
    <property type="entry name" value="P-loop_NTPase"/>
</dbReference>
<dbReference type="InterPro" id="IPR003593">
    <property type="entry name" value="AAA+_ATPase"/>
</dbReference>
<evidence type="ECO:0000256" key="3">
    <source>
        <dbReference type="ARBA" id="ARBA00022597"/>
    </source>
</evidence>
<dbReference type="InterPro" id="IPR017871">
    <property type="entry name" value="ABC_transporter-like_CS"/>
</dbReference>
<dbReference type="Gene3D" id="3.40.50.300">
    <property type="entry name" value="P-loop containing nucleotide triphosphate hydrolases"/>
    <property type="match status" value="2"/>
</dbReference>
<dbReference type="GO" id="GO:0016887">
    <property type="term" value="F:ATP hydrolysis activity"/>
    <property type="evidence" value="ECO:0007669"/>
    <property type="project" value="InterPro"/>
</dbReference>
<feature type="domain" description="ABC transporter" evidence="9">
    <location>
        <begin position="5"/>
        <end position="242"/>
    </location>
</feature>
<gene>
    <name evidence="10" type="ORF">ISG29_03575</name>
</gene>